<evidence type="ECO:0000313" key="2">
    <source>
        <dbReference type="Proteomes" id="UP000006787"/>
    </source>
</evidence>
<dbReference type="InterPro" id="IPR006428">
    <property type="entry name" value="Portal_SPP1-type"/>
</dbReference>
<protein>
    <recommendedName>
        <fullName evidence="3">Phage portal protein</fullName>
    </recommendedName>
</protein>
<name>K2PTA4_9LACT</name>
<organism evidence="1 2">
    <name type="scientific">Lactococcus garvieae DCC43</name>
    <dbReference type="NCBI Taxonomy" id="1231377"/>
    <lineage>
        <taxon>Bacteria</taxon>
        <taxon>Bacillati</taxon>
        <taxon>Bacillota</taxon>
        <taxon>Bacilli</taxon>
        <taxon>Lactobacillales</taxon>
        <taxon>Streptococcaceae</taxon>
        <taxon>Lactococcus</taxon>
    </lineage>
</organism>
<dbReference type="EMBL" id="AMQS01000034">
    <property type="protein sequence ID" value="EKF50726.1"/>
    <property type="molecule type" value="Genomic_DNA"/>
</dbReference>
<dbReference type="Proteomes" id="UP000006787">
    <property type="component" value="Unassembled WGS sequence"/>
</dbReference>
<reference evidence="1 2" key="1">
    <citation type="journal article" date="2012" name="J. Bacteriol.">
        <title>Genome Sequence of the Bacteriocin-Producing Strain Lactococcus garvieae DCC43.</title>
        <authorList>
            <person name="Gabrielsen C."/>
            <person name="Brede D.A."/>
            <person name="Hernandez P.E."/>
            <person name="Nes I.F."/>
            <person name="Diep D.B."/>
        </authorList>
    </citation>
    <scope>NUCLEOTIDE SEQUENCE [LARGE SCALE GENOMIC DNA]</scope>
    <source>
        <strain evidence="1 2">DCC43</strain>
    </source>
</reference>
<gene>
    <name evidence="1" type="ORF">C426_1957</name>
</gene>
<dbReference type="eggNOG" id="ENOG502Z7Z6">
    <property type="taxonomic scope" value="Bacteria"/>
</dbReference>
<dbReference type="PATRIC" id="fig|1231377.3.peg.1937"/>
<sequence length="448" mass="50942">MSNISLLKNNVMISSTTNVTESLIREALTLHAQLLHKFKEDYDYYVGKHKILTQKPKENGKPDHRIMVNFPKYIVDRYTSYFIGVPVKVTSDDEQVNEFVDLYRMENDMEDMEYEIAKTASIYGRAYAYLAQDENSDTLITYATPLEAFVVYDDTIFQRPLFSVYYSTNQTTGEFSGRYTTRTEIVDFIGDTSNFVTDESQINPYGGIPLIEIVENEERQSAFENVKTLIDSVNRTLSEKMNDVDALADAYLKILGAELDKDALEKLRDNRVINMEGADGKSIVVEFLTKPNGDTTQENLLDRLQDLIFQIAMVANINDKDFGSAASGVSLQYKLQAMKDLAQAKERKLKVAMKEWYKMLFKVQSITGKLPENAWNKLNYKFTRNLPNNVSDEAETAKNLDGIVPKDIQLSVLSIVDNPKQVANDMEKAAELPKLPVMTDTNVENVDE</sequence>
<proteinExistence type="predicted"/>
<evidence type="ECO:0008006" key="3">
    <source>
        <dbReference type="Google" id="ProtNLM"/>
    </source>
</evidence>
<dbReference type="InterPro" id="IPR021145">
    <property type="entry name" value="Portal_protein_SPP1_Gp6-like"/>
</dbReference>
<accession>K2PTA4</accession>
<dbReference type="Pfam" id="PF05133">
    <property type="entry name" value="SPP1_portal"/>
    <property type="match status" value="1"/>
</dbReference>
<comment type="caution">
    <text evidence="1">The sequence shown here is derived from an EMBL/GenBank/DDBJ whole genome shotgun (WGS) entry which is preliminary data.</text>
</comment>
<dbReference type="NCBIfam" id="TIGR01538">
    <property type="entry name" value="portal_SPP1"/>
    <property type="match status" value="1"/>
</dbReference>
<dbReference type="RefSeq" id="WP_003136568.1">
    <property type="nucleotide sequence ID" value="NZ_AMQS01000034.1"/>
</dbReference>
<evidence type="ECO:0000313" key="1">
    <source>
        <dbReference type="EMBL" id="EKF50726.1"/>
    </source>
</evidence>
<dbReference type="AlphaFoldDB" id="K2PTA4"/>